<dbReference type="OMA" id="VCFPKQD"/>
<dbReference type="Proteomes" id="UP000258309">
    <property type="component" value="Unassembled WGS sequence"/>
</dbReference>
<organism evidence="2 3">
    <name type="scientific">Scytalidium lignicola</name>
    <name type="common">Hyphomycete</name>
    <dbReference type="NCBI Taxonomy" id="5539"/>
    <lineage>
        <taxon>Eukaryota</taxon>
        <taxon>Fungi</taxon>
        <taxon>Dikarya</taxon>
        <taxon>Ascomycota</taxon>
        <taxon>Pezizomycotina</taxon>
        <taxon>Leotiomycetes</taxon>
        <taxon>Leotiomycetes incertae sedis</taxon>
        <taxon>Scytalidium</taxon>
    </lineage>
</organism>
<comment type="caution">
    <text evidence="2">The sequence shown here is derived from an EMBL/GenBank/DDBJ whole genome shotgun (WGS) entry which is preliminary data.</text>
</comment>
<proteinExistence type="predicted"/>
<evidence type="ECO:0000256" key="1">
    <source>
        <dbReference type="SAM" id="MobiDB-lite"/>
    </source>
</evidence>
<feature type="compositionally biased region" description="Low complexity" evidence="1">
    <location>
        <begin position="1"/>
        <end position="21"/>
    </location>
</feature>
<feature type="compositionally biased region" description="Polar residues" evidence="1">
    <location>
        <begin position="22"/>
        <end position="41"/>
    </location>
</feature>
<dbReference type="OrthoDB" id="5386330at2759"/>
<name>A0A3E2HJH5_SCYLI</name>
<evidence type="ECO:0000313" key="3">
    <source>
        <dbReference type="Proteomes" id="UP000258309"/>
    </source>
</evidence>
<dbReference type="PANTHER" id="PTHR47784">
    <property type="entry name" value="STEROL UPTAKE CONTROL PROTEIN 2"/>
    <property type="match status" value="1"/>
</dbReference>
<dbReference type="GO" id="GO:0001228">
    <property type="term" value="F:DNA-binding transcription activator activity, RNA polymerase II-specific"/>
    <property type="evidence" value="ECO:0007669"/>
    <property type="project" value="TreeGrafter"/>
</dbReference>
<protein>
    <recommendedName>
        <fullName evidence="4">Transcription factor domain-containing protein</fullName>
    </recommendedName>
</protein>
<dbReference type="Pfam" id="PF11951">
    <property type="entry name" value="Fungal_trans_2"/>
    <property type="match status" value="1"/>
</dbReference>
<dbReference type="STRING" id="5539.A0A3E2HJH5"/>
<dbReference type="InterPro" id="IPR053157">
    <property type="entry name" value="Sterol_Uptake_Regulator"/>
</dbReference>
<keyword evidence="3" id="KW-1185">Reference proteome</keyword>
<gene>
    <name evidence="2" type="ORF">B7463_g2853</name>
</gene>
<dbReference type="AlphaFoldDB" id="A0A3E2HJH5"/>
<dbReference type="InterPro" id="IPR021858">
    <property type="entry name" value="Fun_TF"/>
</dbReference>
<dbReference type="PANTHER" id="PTHR47784:SF4">
    <property type="entry name" value="ZN(II)2CYS6 TRANSCRIPTION FACTOR (EUROFUNG)"/>
    <property type="match status" value="1"/>
</dbReference>
<feature type="non-terminal residue" evidence="2">
    <location>
        <position position="1"/>
    </location>
</feature>
<evidence type="ECO:0000313" key="2">
    <source>
        <dbReference type="EMBL" id="RFU33455.1"/>
    </source>
</evidence>
<dbReference type="EMBL" id="NCSJ02000035">
    <property type="protein sequence ID" value="RFU33455.1"/>
    <property type="molecule type" value="Genomic_DNA"/>
</dbReference>
<sequence>MACSFSQHLSPSISSPSTPDSLTNPNSESSSRQRVAPSNGQVLDRNNDLNISDLELLHHFTTVTCYTLSSVPSECRIWQNNIIKEALQHEFLLRGILAIAALHLSRLKPSQETEYIVKASTHQDLAISEFRPILPTISASNCNAVFLFSGVLALQSFAYARGSHDSPVDPITGLNDILHCIQLVRGIETSLVSWMPIIQLSESSHIVCFPGCDEIECADTSVLNYETKLIFSQLENLCSCVGDPGASSSYAHAIKTMRQIYATVENPKTMSTIATTAYWLYQVSHTYVLLLRERVPEALVVLAHYAVLLHRHNSYWYFDGWGRHLVRVIADLLGPSWSVHLEWPRRMVGLGSSHPGMGNAG</sequence>
<accession>A0A3E2HJH5</accession>
<reference evidence="2 3" key="1">
    <citation type="submission" date="2018-05" db="EMBL/GenBank/DDBJ databases">
        <title>Draft genome sequence of Scytalidium lignicola DSM 105466, a ubiquitous saprotrophic fungus.</title>
        <authorList>
            <person name="Buettner E."/>
            <person name="Gebauer A.M."/>
            <person name="Hofrichter M."/>
            <person name="Liers C."/>
            <person name="Kellner H."/>
        </authorList>
    </citation>
    <scope>NUCLEOTIDE SEQUENCE [LARGE SCALE GENOMIC DNA]</scope>
    <source>
        <strain evidence="2 3">DSM 105466</strain>
    </source>
</reference>
<evidence type="ECO:0008006" key="4">
    <source>
        <dbReference type="Google" id="ProtNLM"/>
    </source>
</evidence>
<feature type="non-terminal residue" evidence="2">
    <location>
        <position position="361"/>
    </location>
</feature>
<feature type="region of interest" description="Disordered" evidence="1">
    <location>
        <begin position="1"/>
        <end position="44"/>
    </location>
</feature>